<gene>
    <name evidence="1" type="ORF">ECRASSUSDP1_LOCUS17836</name>
</gene>
<name>A0AAD1XPB4_EUPCR</name>
<evidence type="ECO:0000313" key="1">
    <source>
        <dbReference type="EMBL" id="CAI2376466.1"/>
    </source>
</evidence>
<protein>
    <submittedName>
        <fullName evidence="1">Uncharacterized protein</fullName>
    </submittedName>
</protein>
<accession>A0AAD1XPB4</accession>
<sequence length="312" mass="36568">MFALRSLISKNKSAFALAKKCTQISSIPARRFCQAQVEEVTEETKLESMTEEERLVYNCQKFGADLTFNESKHGYILEFPWNFEGIIEDFEAEFKPLGEDNFWHKWIFNRECDRDFNELFRVFHQSCAIPDYQGIDRVCEPRLANEIKTTVDNIQSRGVDIEMANLRVHQPKIEILKVEVHHGISANRAENKPLEAYNVEESTFFGAPLKVYTNKNGDNRSVFDFFDLEYKPYLISVTALIHSPMKLYVWNQNKTKVLFGSDDSEQVKNVVKFETNIRWTELYKLAPVPNKPLLRTWKITDYNNVMNENPYF</sequence>
<proteinExistence type="predicted"/>
<keyword evidence="2" id="KW-1185">Reference proteome</keyword>
<comment type="caution">
    <text evidence="1">The sequence shown here is derived from an EMBL/GenBank/DDBJ whole genome shotgun (WGS) entry which is preliminary data.</text>
</comment>
<reference evidence="1" key="1">
    <citation type="submission" date="2023-07" db="EMBL/GenBank/DDBJ databases">
        <authorList>
            <consortium name="AG Swart"/>
            <person name="Singh M."/>
            <person name="Singh A."/>
            <person name="Seah K."/>
            <person name="Emmerich C."/>
        </authorList>
    </citation>
    <scope>NUCLEOTIDE SEQUENCE</scope>
    <source>
        <strain evidence="1">DP1</strain>
    </source>
</reference>
<organism evidence="1 2">
    <name type="scientific">Euplotes crassus</name>
    <dbReference type="NCBI Taxonomy" id="5936"/>
    <lineage>
        <taxon>Eukaryota</taxon>
        <taxon>Sar</taxon>
        <taxon>Alveolata</taxon>
        <taxon>Ciliophora</taxon>
        <taxon>Intramacronucleata</taxon>
        <taxon>Spirotrichea</taxon>
        <taxon>Hypotrichia</taxon>
        <taxon>Euplotida</taxon>
        <taxon>Euplotidae</taxon>
        <taxon>Moneuplotes</taxon>
    </lineage>
</organism>
<dbReference type="Proteomes" id="UP001295684">
    <property type="component" value="Unassembled WGS sequence"/>
</dbReference>
<dbReference type="EMBL" id="CAMPGE010018026">
    <property type="protein sequence ID" value="CAI2376466.1"/>
    <property type="molecule type" value="Genomic_DNA"/>
</dbReference>
<dbReference type="AlphaFoldDB" id="A0AAD1XPB4"/>
<evidence type="ECO:0000313" key="2">
    <source>
        <dbReference type="Proteomes" id="UP001295684"/>
    </source>
</evidence>